<protein>
    <submittedName>
        <fullName evidence="2">Uncharacterized protein</fullName>
    </submittedName>
</protein>
<dbReference type="EMBL" id="BLXT01006904">
    <property type="protein sequence ID" value="GFO34465.1"/>
    <property type="molecule type" value="Genomic_DNA"/>
</dbReference>
<dbReference type="Proteomes" id="UP000735302">
    <property type="component" value="Unassembled WGS sequence"/>
</dbReference>
<evidence type="ECO:0000313" key="2">
    <source>
        <dbReference type="EMBL" id="GFO34465.1"/>
    </source>
</evidence>
<evidence type="ECO:0000313" key="3">
    <source>
        <dbReference type="Proteomes" id="UP000735302"/>
    </source>
</evidence>
<comment type="caution">
    <text evidence="2">The sequence shown here is derived from an EMBL/GenBank/DDBJ whole genome shotgun (WGS) entry which is preliminary data.</text>
</comment>
<keyword evidence="3" id="KW-1185">Reference proteome</keyword>
<name>A0AAV4CRK9_9GAST</name>
<dbReference type="AlphaFoldDB" id="A0AAV4CRK9"/>
<sequence>MPSHSNLFGVTPNISSSPSVSPPLPAPSRPALLLLLAPAAACHGGTSLARLLRQTTLVMAETQGNLCHFACIPELKSLLATGEEEEEILLCLVPPSTARLVPTTVFKMPEVK</sequence>
<accession>A0AAV4CRK9</accession>
<feature type="region of interest" description="Disordered" evidence="1">
    <location>
        <begin position="1"/>
        <end position="25"/>
    </location>
</feature>
<proteinExistence type="predicted"/>
<evidence type="ECO:0000256" key="1">
    <source>
        <dbReference type="SAM" id="MobiDB-lite"/>
    </source>
</evidence>
<organism evidence="2 3">
    <name type="scientific">Plakobranchus ocellatus</name>
    <dbReference type="NCBI Taxonomy" id="259542"/>
    <lineage>
        <taxon>Eukaryota</taxon>
        <taxon>Metazoa</taxon>
        <taxon>Spiralia</taxon>
        <taxon>Lophotrochozoa</taxon>
        <taxon>Mollusca</taxon>
        <taxon>Gastropoda</taxon>
        <taxon>Heterobranchia</taxon>
        <taxon>Euthyneura</taxon>
        <taxon>Panpulmonata</taxon>
        <taxon>Sacoglossa</taxon>
        <taxon>Placobranchoidea</taxon>
        <taxon>Plakobranchidae</taxon>
        <taxon>Plakobranchus</taxon>
    </lineage>
</organism>
<gene>
    <name evidence="2" type="ORF">PoB_006097000</name>
</gene>
<reference evidence="2 3" key="1">
    <citation type="journal article" date="2021" name="Elife">
        <title>Chloroplast acquisition without the gene transfer in kleptoplastic sea slugs, Plakobranchus ocellatus.</title>
        <authorList>
            <person name="Maeda T."/>
            <person name="Takahashi S."/>
            <person name="Yoshida T."/>
            <person name="Shimamura S."/>
            <person name="Takaki Y."/>
            <person name="Nagai Y."/>
            <person name="Toyoda A."/>
            <person name="Suzuki Y."/>
            <person name="Arimoto A."/>
            <person name="Ishii H."/>
            <person name="Satoh N."/>
            <person name="Nishiyama T."/>
            <person name="Hasebe M."/>
            <person name="Maruyama T."/>
            <person name="Minagawa J."/>
            <person name="Obokata J."/>
            <person name="Shigenobu S."/>
        </authorList>
    </citation>
    <scope>NUCLEOTIDE SEQUENCE [LARGE SCALE GENOMIC DNA]</scope>
</reference>
<feature type="compositionally biased region" description="Polar residues" evidence="1">
    <location>
        <begin position="1"/>
        <end position="14"/>
    </location>
</feature>